<name>A0A7J5ZY09_AMEME</name>
<evidence type="ECO:0000313" key="3">
    <source>
        <dbReference type="Proteomes" id="UP000593565"/>
    </source>
</evidence>
<reference evidence="2 3" key="1">
    <citation type="submission" date="2020-02" db="EMBL/GenBank/DDBJ databases">
        <title>A chromosome-scale genome assembly of the black bullhead catfish (Ameiurus melas).</title>
        <authorList>
            <person name="Wen M."/>
            <person name="Zham M."/>
            <person name="Cabau C."/>
            <person name="Klopp C."/>
            <person name="Donnadieu C."/>
            <person name="Roques C."/>
            <person name="Bouchez O."/>
            <person name="Lampietro C."/>
            <person name="Jouanno E."/>
            <person name="Herpin A."/>
            <person name="Louis A."/>
            <person name="Berthelot C."/>
            <person name="Parey E."/>
            <person name="Roest-Crollius H."/>
            <person name="Braasch I."/>
            <person name="Postlethwait J."/>
            <person name="Robinson-Rechavi M."/>
            <person name="Echchiki A."/>
            <person name="Begum T."/>
            <person name="Montfort J."/>
            <person name="Schartl M."/>
            <person name="Bobe J."/>
            <person name="Guiguen Y."/>
        </authorList>
    </citation>
    <scope>NUCLEOTIDE SEQUENCE [LARGE SCALE GENOMIC DNA]</scope>
    <source>
        <strain evidence="2">M_S1</strain>
        <tissue evidence="2">Blood</tissue>
    </source>
</reference>
<accession>A0A7J5ZY09</accession>
<dbReference type="EMBL" id="JAAGNN010000021">
    <property type="protein sequence ID" value="KAF4075502.1"/>
    <property type="molecule type" value="Genomic_DNA"/>
</dbReference>
<proteinExistence type="predicted"/>
<protein>
    <submittedName>
        <fullName evidence="2">Uncharacterized protein</fullName>
    </submittedName>
</protein>
<comment type="caution">
    <text evidence="2">The sequence shown here is derived from an EMBL/GenBank/DDBJ whole genome shotgun (WGS) entry which is preliminary data.</text>
</comment>
<evidence type="ECO:0000313" key="2">
    <source>
        <dbReference type="EMBL" id="KAF4075502.1"/>
    </source>
</evidence>
<organism evidence="2 3">
    <name type="scientific">Ameiurus melas</name>
    <name type="common">Black bullhead</name>
    <name type="synonym">Silurus melas</name>
    <dbReference type="NCBI Taxonomy" id="219545"/>
    <lineage>
        <taxon>Eukaryota</taxon>
        <taxon>Metazoa</taxon>
        <taxon>Chordata</taxon>
        <taxon>Craniata</taxon>
        <taxon>Vertebrata</taxon>
        <taxon>Euteleostomi</taxon>
        <taxon>Actinopterygii</taxon>
        <taxon>Neopterygii</taxon>
        <taxon>Teleostei</taxon>
        <taxon>Ostariophysi</taxon>
        <taxon>Siluriformes</taxon>
        <taxon>Ictaluridae</taxon>
        <taxon>Ameiurus</taxon>
    </lineage>
</organism>
<sequence>MGGSVFIYKLRSNRTQDSASIHQQTETNNMTANYENEPPQIQNTIMHPVYQSLNPNNKQSDSLYQSLDPYTNQSDSLYQSLDAYIKQSDSVYQV</sequence>
<keyword evidence="3" id="KW-1185">Reference proteome</keyword>
<dbReference type="AlphaFoldDB" id="A0A7J5ZY09"/>
<feature type="region of interest" description="Disordered" evidence="1">
    <location>
        <begin position="51"/>
        <end position="71"/>
    </location>
</feature>
<gene>
    <name evidence="2" type="ORF">AMELA_G00235150</name>
</gene>
<dbReference type="Proteomes" id="UP000593565">
    <property type="component" value="Unassembled WGS sequence"/>
</dbReference>
<evidence type="ECO:0000256" key="1">
    <source>
        <dbReference type="SAM" id="MobiDB-lite"/>
    </source>
</evidence>